<dbReference type="EMBL" id="LAZR01068107">
    <property type="protein sequence ID" value="KKK50263.1"/>
    <property type="molecule type" value="Genomic_DNA"/>
</dbReference>
<dbReference type="AlphaFoldDB" id="A0A0F8W0W8"/>
<sequence>MIKKIIERKELNYKCNKCKHNFIGTKDDIQCASCDSFDIKLIEGERE</sequence>
<dbReference type="Gene3D" id="3.30.2320.80">
    <property type="match status" value="1"/>
</dbReference>
<protein>
    <submittedName>
        <fullName evidence="1">Uncharacterized protein</fullName>
    </submittedName>
</protein>
<comment type="caution">
    <text evidence="1">The sequence shown here is derived from an EMBL/GenBank/DDBJ whole genome shotgun (WGS) entry which is preliminary data.</text>
</comment>
<organism evidence="1">
    <name type="scientific">marine sediment metagenome</name>
    <dbReference type="NCBI Taxonomy" id="412755"/>
    <lineage>
        <taxon>unclassified sequences</taxon>
        <taxon>metagenomes</taxon>
        <taxon>ecological metagenomes</taxon>
    </lineage>
</organism>
<proteinExistence type="predicted"/>
<reference evidence="1" key="1">
    <citation type="journal article" date="2015" name="Nature">
        <title>Complex archaea that bridge the gap between prokaryotes and eukaryotes.</title>
        <authorList>
            <person name="Spang A."/>
            <person name="Saw J.H."/>
            <person name="Jorgensen S.L."/>
            <person name="Zaremba-Niedzwiedzka K."/>
            <person name="Martijn J."/>
            <person name="Lind A.E."/>
            <person name="van Eijk R."/>
            <person name="Schleper C."/>
            <person name="Guy L."/>
            <person name="Ettema T.J."/>
        </authorList>
    </citation>
    <scope>NUCLEOTIDE SEQUENCE</scope>
</reference>
<gene>
    <name evidence="1" type="ORF">LCGC14_3126770</name>
</gene>
<name>A0A0F8W0W8_9ZZZZ</name>
<evidence type="ECO:0000313" key="1">
    <source>
        <dbReference type="EMBL" id="KKK50263.1"/>
    </source>
</evidence>
<accession>A0A0F8W0W8</accession>